<gene>
    <name evidence="5" type="ORF">SAMN02745180_02297</name>
</gene>
<name>A0A1M5YM11_9FIRM</name>
<dbReference type="GO" id="GO:0003677">
    <property type="term" value="F:DNA binding"/>
    <property type="evidence" value="ECO:0007669"/>
    <property type="project" value="UniProtKB-KW"/>
</dbReference>
<dbReference type="InterPro" id="IPR008920">
    <property type="entry name" value="TF_FadR/GntR_C"/>
</dbReference>
<feature type="domain" description="HTH gntR-type" evidence="4">
    <location>
        <begin position="3"/>
        <end position="70"/>
    </location>
</feature>
<evidence type="ECO:0000256" key="3">
    <source>
        <dbReference type="ARBA" id="ARBA00023163"/>
    </source>
</evidence>
<dbReference type="Gene3D" id="1.20.120.530">
    <property type="entry name" value="GntR ligand-binding domain-like"/>
    <property type="match status" value="1"/>
</dbReference>
<dbReference type="PANTHER" id="PTHR43537">
    <property type="entry name" value="TRANSCRIPTIONAL REGULATOR, GNTR FAMILY"/>
    <property type="match status" value="1"/>
</dbReference>
<keyword evidence="2 5" id="KW-0238">DNA-binding</keyword>
<reference evidence="5 6" key="1">
    <citation type="submission" date="2016-11" db="EMBL/GenBank/DDBJ databases">
        <authorList>
            <person name="Jaros S."/>
            <person name="Januszkiewicz K."/>
            <person name="Wedrychowicz H."/>
        </authorList>
    </citation>
    <scope>NUCLEOTIDE SEQUENCE [LARGE SCALE GENOMIC DNA]</scope>
    <source>
        <strain evidence="5 6">DSM 13106</strain>
    </source>
</reference>
<dbReference type="PANTHER" id="PTHR43537:SF24">
    <property type="entry name" value="GLUCONATE OPERON TRANSCRIPTIONAL REPRESSOR"/>
    <property type="match status" value="1"/>
</dbReference>
<dbReference type="PROSITE" id="PS50949">
    <property type="entry name" value="HTH_GNTR"/>
    <property type="match status" value="1"/>
</dbReference>
<evidence type="ECO:0000259" key="4">
    <source>
        <dbReference type="PROSITE" id="PS50949"/>
    </source>
</evidence>
<dbReference type="SMART" id="SM00895">
    <property type="entry name" value="FCD"/>
    <property type="match status" value="1"/>
</dbReference>
<dbReference type="Pfam" id="PF00392">
    <property type="entry name" value="GntR"/>
    <property type="match status" value="1"/>
</dbReference>
<organism evidence="5 6">
    <name type="scientific">Sporanaerobacter acetigenes DSM 13106</name>
    <dbReference type="NCBI Taxonomy" id="1123281"/>
    <lineage>
        <taxon>Bacteria</taxon>
        <taxon>Bacillati</taxon>
        <taxon>Bacillota</taxon>
        <taxon>Tissierellia</taxon>
        <taxon>Tissierellales</taxon>
        <taxon>Sporanaerobacteraceae</taxon>
        <taxon>Sporanaerobacter</taxon>
    </lineage>
</organism>
<dbReference type="InterPro" id="IPR036388">
    <property type="entry name" value="WH-like_DNA-bd_sf"/>
</dbReference>
<dbReference type="Proteomes" id="UP000184389">
    <property type="component" value="Unassembled WGS sequence"/>
</dbReference>
<evidence type="ECO:0000313" key="5">
    <source>
        <dbReference type="EMBL" id="SHI13127.1"/>
    </source>
</evidence>
<dbReference type="Gene3D" id="1.10.10.10">
    <property type="entry name" value="Winged helix-like DNA-binding domain superfamily/Winged helix DNA-binding domain"/>
    <property type="match status" value="1"/>
</dbReference>
<evidence type="ECO:0000256" key="2">
    <source>
        <dbReference type="ARBA" id="ARBA00023125"/>
    </source>
</evidence>
<evidence type="ECO:0000313" key="6">
    <source>
        <dbReference type="Proteomes" id="UP000184389"/>
    </source>
</evidence>
<dbReference type="STRING" id="1123281.SAMN02745180_02297"/>
<keyword evidence="6" id="KW-1185">Reference proteome</keyword>
<proteinExistence type="predicted"/>
<dbReference type="EMBL" id="FQXR01000013">
    <property type="protein sequence ID" value="SHI13127.1"/>
    <property type="molecule type" value="Genomic_DNA"/>
</dbReference>
<keyword evidence="1" id="KW-0805">Transcription regulation</keyword>
<sequence>MGKIDTDKIYEVLKRRIIELEYEPGEVLNEIDVANEFDISRTPIRKIFQQLSNDKLLNIIPRFGAQVTSIDFKYMKSVFEVTRILDPYAARLATERISDENIHELETILYRLESYDIVEDYQEAINDDERFHNIIFLSSENPCLGEVLNSLHIHTERLWHYSEQYIDSMDIFTDTLGKVLEAIKEKDMDMAEKYAREHIDAFVEKIKQEML</sequence>
<dbReference type="AlphaFoldDB" id="A0A1M5YM11"/>
<dbReference type="SUPFAM" id="SSF46785">
    <property type="entry name" value="Winged helix' DNA-binding domain"/>
    <property type="match status" value="1"/>
</dbReference>
<keyword evidence="3" id="KW-0804">Transcription</keyword>
<dbReference type="InterPro" id="IPR011711">
    <property type="entry name" value="GntR_C"/>
</dbReference>
<dbReference type="InterPro" id="IPR036390">
    <property type="entry name" value="WH_DNA-bd_sf"/>
</dbReference>
<evidence type="ECO:0000256" key="1">
    <source>
        <dbReference type="ARBA" id="ARBA00023015"/>
    </source>
</evidence>
<protein>
    <submittedName>
        <fullName evidence="5">DNA-binding transcriptional regulator, GntR family</fullName>
    </submittedName>
</protein>
<dbReference type="Pfam" id="PF07729">
    <property type="entry name" value="FCD"/>
    <property type="match status" value="1"/>
</dbReference>
<dbReference type="SMART" id="SM00345">
    <property type="entry name" value="HTH_GNTR"/>
    <property type="match status" value="1"/>
</dbReference>
<accession>A0A1M5YM11</accession>
<dbReference type="GO" id="GO:0003700">
    <property type="term" value="F:DNA-binding transcription factor activity"/>
    <property type="evidence" value="ECO:0007669"/>
    <property type="project" value="InterPro"/>
</dbReference>
<dbReference type="SUPFAM" id="SSF48008">
    <property type="entry name" value="GntR ligand-binding domain-like"/>
    <property type="match status" value="1"/>
</dbReference>
<dbReference type="InterPro" id="IPR000524">
    <property type="entry name" value="Tscrpt_reg_HTH_GntR"/>
</dbReference>
<dbReference type="OrthoDB" id="9781630at2"/>
<dbReference type="RefSeq" id="WP_072744940.1">
    <property type="nucleotide sequence ID" value="NZ_FQXR01000013.1"/>
</dbReference>